<sequence>MITKFAPFIDKQIEKLLNPDNSKETVTISDQDWNDDIRKLIIKEVGTKTFNFIDNHVMNPSDQVFVAATRTRFNIDKLQENHQNTIVNLKRVNDFRRINKYFESVNAKLVDGGIFINHVETHAVRKNRILKKLPKPLNYVYYLGDVVLTRVIPKLKLTKALYFHITGGKGRVLTKAETFGRLYSCGFEIIAEETINDNLHFVARKIKQPAFDEDPTYGPLIKLRRLGKNGKIIKVYKFRTMYPFSEYLQAYIFEKNNLQEGGKIKNDFRISHEGKIMRKYWIDELPMIINFVKNEMKLIGVRPLSNHYFGLYPKELQEKRIKVKPGLLPPFYADMPKTLDDIVASEMRYLEAYEKAPLKTDIEYFIKIVKNIVFRGKRSC</sequence>
<evidence type="ECO:0000256" key="1">
    <source>
        <dbReference type="ARBA" id="ARBA00004236"/>
    </source>
</evidence>
<feature type="domain" description="Bacterial sugar transferase" evidence="8">
    <location>
        <begin position="221"/>
        <end position="372"/>
    </location>
</feature>
<keyword evidence="3" id="KW-1003">Cell membrane</keyword>
<evidence type="ECO:0000256" key="4">
    <source>
        <dbReference type="ARBA" id="ARBA00022679"/>
    </source>
</evidence>
<evidence type="ECO:0000313" key="10">
    <source>
        <dbReference type="Proteomes" id="UP000315540"/>
    </source>
</evidence>
<keyword evidence="5" id="KW-0812">Transmembrane</keyword>
<dbReference type="GO" id="GO:0005886">
    <property type="term" value="C:plasma membrane"/>
    <property type="evidence" value="ECO:0007669"/>
    <property type="project" value="UniProtKB-SubCell"/>
</dbReference>
<organism evidence="9 10">
    <name type="scientific">Aquimarina algicola</name>
    <dbReference type="NCBI Taxonomy" id="2589995"/>
    <lineage>
        <taxon>Bacteria</taxon>
        <taxon>Pseudomonadati</taxon>
        <taxon>Bacteroidota</taxon>
        <taxon>Flavobacteriia</taxon>
        <taxon>Flavobacteriales</taxon>
        <taxon>Flavobacteriaceae</taxon>
        <taxon>Aquimarina</taxon>
    </lineage>
</organism>
<reference evidence="9 10" key="1">
    <citation type="submission" date="2019-06" db="EMBL/GenBank/DDBJ databases">
        <authorList>
            <person name="Meng X."/>
        </authorList>
    </citation>
    <scope>NUCLEOTIDE SEQUENCE [LARGE SCALE GENOMIC DNA]</scope>
    <source>
        <strain evidence="9 10">M625</strain>
    </source>
</reference>
<dbReference type="RefSeq" id="WP_140595304.1">
    <property type="nucleotide sequence ID" value="NZ_VFWZ01000006.1"/>
</dbReference>
<dbReference type="EMBL" id="VFWZ01000006">
    <property type="protein sequence ID" value="TPN83996.1"/>
    <property type="molecule type" value="Genomic_DNA"/>
</dbReference>
<dbReference type="Proteomes" id="UP000315540">
    <property type="component" value="Unassembled WGS sequence"/>
</dbReference>
<protein>
    <submittedName>
        <fullName evidence="9">Sugar transferase</fullName>
    </submittedName>
</protein>
<keyword evidence="7" id="KW-0472">Membrane</keyword>
<evidence type="ECO:0000256" key="3">
    <source>
        <dbReference type="ARBA" id="ARBA00022475"/>
    </source>
</evidence>
<evidence type="ECO:0000256" key="5">
    <source>
        <dbReference type="ARBA" id="ARBA00022692"/>
    </source>
</evidence>
<keyword evidence="10" id="KW-1185">Reference proteome</keyword>
<evidence type="ECO:0000313" key="9">
    <source>
        <dbReference type="EMBL" id="TPN83996.1"/>
    </source>
</evidence>
<evidence type="ECO:0000256" key="2">
    <source>
        <dbReference type="ARBA" id="ARBA00006464"/>
    </source>
</evidence>
<evidence type="ECO:0000259" key="8">
    <source>
        <dbReference type="Pfam" id="PF02397"/>
    </source>
</evidence>
<dbReference type="PANTHER" id="PTHR30576">
    <property type="entry name" value="COLANIC BIOSYNTHESIS UDP-GLUCOSE LIPID CARRIER TRANSFERASE"/>
    <property type="match status" value="1"/>
</dbReference>
<gene>
    <name evidence="9" type="ORF">FHK87_18715</name>
</gene>
<name>A0A504IZN1_9FLAO</name>
<dbReference type="AlphaFoldDB" id="A0A504IZN1"/>
<dbReference type="InterPro" id="IPR003362">
    <property type="entry name" value="Bact_transf"/>
</dbReference>
<dbReference type="PANTHER" id="PTHR30576:SF4">
    <property type="entry name" value="UNDECAPRENYL-PHOSPHATE GALACTOSE PHOSPHOTRANSFERASE"/>
    <property type="match status" value="1"/>
</dbReference>
<accession>A0A504IZN1</accession>
<evidence type="ECO:0000256" key="6">
    <source>
        <dbReference type="ARBA" id="ARBA00022989"/>
    </source>
</evidence>
<keyword evidence="6" id="KW-1133">Transmembrane helix</keyword>
<dbReference type="GO" id="GO:0016780">
    <property type="term" value="F:phosphotransferase activity, for other substituted phosphate groups"/>
    <property type="evidence" value="ECO:0007669"/>
    <property type="project" value="TreeGrafter"/>
</dbReference>
<comment type="subcellular location">
    <subcellularLocation>
        <location evidence="1">Cell membrane</location>
    </subcellularLocation>
</comment>
<dbReference type="Pfam" id="PF02397">
    <property type="entry name" value="Bac_transf"/>
    <property type="match status" value="1"/>
</dbReference>
<dbReference type="OrthoDB" id="9808602at2"/>
<comment type="similarity">
    <text evidence="2">Belongs to the bacterial sugar transferase family.</text>
</comment>
<proteinExistence type="inferred from homology"/>
<comment type="caution">
    <text evidence="9">The sequence shown here is derived from an EMBL/GenBank/DDBJ whole genome shotgun (WGS) entry which is preliminary data.</text>
</comment>
<keyword evidence="4 9" id="KW-0808">Transferase</keyword>
<evidence type="ECO:0000256" key="7">
    <source>
        <dbReference type="ARBA" id="ARBA00023136"/>
    </source>
</evidence>